<dbReference type="Proteomes" id="UP000051739">
    <property type="component" value="Unassembled WGS sequence"/>
</dbReference>
<evidence type="ECO:0000256" key="4">
    <source>
        <dbReference type="HAMAP-Rule" id="MF_01473"/>
    </source>
</evidence>
<comment type="caution">
    <text evidence="5">The sequence shown here is derived from an EMBL/GenBank/DDBJ whole genome shotgun (WGS) entry which is preliminary data.</text>
</comment>
<comment type="pathway">
    <text evidence="1 4">Protein modification; protein glycosylation.</text>
</comment>
<comment type="subunit">
    <text evidence="4">Forms a heterotetramer with 2 subunits each of GtfA and GtfB. Part of the accessory SecA2/SecY2 protein translocation apparatus.</text>
</comment>
<keyword evidence="5" id="KW-0808">Transferase</keyword>
<protein>
    <recommendedName>
        <fullName evidence="4">UDP-N-acetylglucosamine--peptide N-acetylglucosaminyltransferase stabilizing protein GtfB</fullName>
    </recommendedName>
    <alternativeName>
        <fullName evidence="4">Glycosyltransferase stabilizing protein GtfB</fullName>
    </alternativeName>
</protein>
<dbReference type="GO" id="GO:0005886">
    <property type="term" value="C:plasma membrane"/>
    <property type="evidence" value="ECO:0007669"/>
    <property type="project" value="UniProtKB-SubCell"/>
</dbReference>
<dbReference type="AlphaFoldDB" id="A0A0R1V511"/>
<dbReference type="GO" id="GO:0031647">
    <property type="term" value="P:regulation of protein stability"/>
    <property type="evidence" value="ECO:0007669"/>
    <property type="project" value="UniProtKB-UniRule"/>
</dbReference>
<evidence type="ECO:0000313" key="5">
    <source>
        <dbReference type="EMBL" id="KRM00607.1"/>
    </source>
</evidence>
<dbReference type="NCBIfam" id="TIGR02919">
    <property type="entry name" value="accessory Sec system glycosylation chaperone GtfB"/>
    <property type="match status" value="1"/>
</dbReference>
<dbReference type="GO" id="GO:0017122">
    <property type="term" value="C:protein N-acetylglucosaminyltransferase complex"/>
    <property type="evidence" value="ECO:0007669"/>
    <property type="project" value="UniProtKB-UniRule"/>
</dbReference>
<dbReference type="EMBL" id="AZFN01000030">
    <property type="protein sequence ID" value="KRM00607.1"/>
    <property type="molecule type" value="Genomic_DNA"/>
</dbReference>
<keyword evidence="2 4" id="KW-1003">Cell membrane</keyword>
<dbReference type="HAMAP" id="MF_01473">
    <property type="entry name" value="GtfB"/>
    <property type="match status" value="1"/>
</dbReference>
<evidence type="ECO:0000313" key="6">
    <source>
        <dbReference type="Proteomes" id="UP000051739"/>
    </source>
</evidence>
<organism evidence="5 6">
    <name type="scientific">Limosilactobacillus gastricus DSM 16045</name>
    <dbReference type="NCBI Taxonomy" id="1423749"/>
    <lineage>
        <taxon>Bacteria</taxon>
        <taxon>Bacillati</taxon>
        <taxon>Bacillota</taxon>
        <taxon>Bacilli</taxon>
        <taxon>Lactobacillales</taxon>
        <taxon>Lactobacillaceae</taxon>
        <taxon>Limosilactobacillus</taxon>
    </lineage>
</organism>
<evidence type="ECO:0000256" key="2">
    <source>
        <dbReference type="ARBA" id="ARBA00022475"/>
    </source>
</evidence>
<comment type="similarity">
    <text evidence="4">Belongs to the GtfB family.</text>
</comment>
<dbReference type="GO" id="GO:0016740">
    <property type="term" value="F:transferase activity"/>
    <property type="evidence" value="ECO:0007669"/>
    <property type="project" value="UniProtKB-KW"/>
</dbReference>
<reference evidence="5 6" key="1">
    <citation type="journal article" date="2015" name="Genome Announc.">
        <title>Expanding the biotechnology potential of lactobacilli through comparative genomics of 213 strains and associated genera.</title>
        <authorList>
            <person name="Sun Z."/>
            <person name="Harris H.M."/>
            <person name="McCann A."/>
            <person name="Guo C."/>
            <person name="Argimon S."/>
            <person name="Zhang W."/>
            <person name="Yang X."/>
            <person name="Jeffery I.B."/>
            <person name="Cooney J.C."/>
            <person name="Kagawa T.F."/>
            <person name="Liu W."/>
            <person name="Song Y."/>
            <person name="Salvetti E."/>
            <person name="Wrobel A."/>
            <person name="Rasinkangas P."/>
            <person name="Parkhill J."/>
            <person name="Rea M.C."/>
            <person name="O'Sullivan O."/>
            <person name="Ritari J."/>
            <person name="Douillard F.P."/>
            <person name="Paul Ross R."/>
            <person name="Yang R."/>
            <person name="Briner A.E."/>
            <person name="Felis G.E."/>
            <person name="de Vos W.M."/>
            <person name="Barrangou R."/>
            <person name="Klaenhammer T.R."/>
            <person name="Caufield P.W."/>
            <person name="Cui Y."/>
            <person name="Zhang H."/>
            <person name="O'Toole P.W."/>
        </authorList>
    </citation>
    <scope>NUCLEOTIDE SEQUENCE [LARGE SCALE GENOMIC DNA]</scope>
    <source>
        <strain evidence="5 6">DSM 16045</strain>
    </source>
</reference>
<sequence length="444" mass="51660">MINLFDNYTTESRDLHIAMLMSDHRQETVVINDDGYLPDDVVSPLMYFFKHAGAKFEGRPRFFNQIDLPRFWEIEANAQEGKVMDKGVQRGRITYHRTDNERQVKTVEWFDRQGRTTVIDRYNQWGWKFAITTLDADGHYAMTTYLTPDGFEVLVENHFTGDIIYNHNHQGDFSLFKNRTEMVKYYLEHSGLAVDRIMYNTLADGFQVTESMAQSTHDNILFWQEPITDSVPGNMTYLLTKAEPNTKIVVQHRSAYDRLMELLPADQRDQVTYLGFIYPFRRQNQQRPTAVTFTNSDQMEQLEALVKTLPQVTFNVGALTEMSTKLLSFDQYDNVNLYPQILQTDVDRLVQEADLYLDINHGNEILDASRTAFENNMLIAGFDQTVHNRRFTSPEHIYQPDQVEDLVHLINTVLEDGNALEDQLQAQWRHAGEETVAHYKQVIG</sequence>
<evidence type="ECO:0000256" key="3">
    <source>
        <dbReference type="ARBA" id="ARBA00023136"/>
    </source>
</evidence>
<accession>A0A0R1V511</accession>
<evidence type="ECO:0000256" key="1">
    <source>
        <dbReference type="ARBA" id="ARBA00004922"/>
    </source>
</evidence>
<keyword evidence="6" id="KW-1185">Reference proteome</keyword>
<name>A0A0R1V511_9LACO</name>
<dbReference type="UniPathway" id="UPA00378"/>
<keyword evidence="3 4" id="KW-0472">Membrane</keyword>
<dbReference type="RefSeq" id="WP_056937954.1">
    <property type="nucleotide sequence ID" value="NZ_AZFN01000030.1"/>
</dbReference>
<comment type="function">
    <text evidence="4">Required for polymorphic O-glycosylation of the serine-rich repeat protein in this bacteria. A stabilizing protein that is part of the accessory SecA2/SecY2 system specifically required to export serine-rich repeat cell wall proteins usually encoded upstream in the same operon. The GtfA-GtfB complex adds GlcNAc from UDP-GlcNAc to the substrate protein, attaching the first sugar residue. Stabilizes the glycosylation activity of GtfA. Has no N-acetylglucosaminyl transferase activity on its own.</text>
</comment>
<proteinExistence type="inferred from homology"/>
<gene>
    <name evidence="4" type="primary">gtfB</name>
    <name evidence="5" type="ORF">FC60_GL001174</name>
</gene>
<dbReference type="PATRIC" id="fig|1423749.3.peg.1197"/>
<dbReference type="InterPro" id="IPR014268">
    <property type="entry name" value="GtfB"/>
</dbReference>
<comment type="subcellular location">
    <subcellularLocation>
        <location evidence="4">Cell membrane</location>
        <topology evidence="4">Peripheral membrane protein</topology>
    </subcellularLocation>
</comment>